<dbReference type="EMBL" id="JBEWLY010000013">
    <property type="protein sequence ID" value="MET1755172.1"/>
    <property type="molecule type" value="Genomic_DNA"/>
</dbReference>
<dbReference type="InterPro" id="IPR003439">
    <property type="entry name" value="ABC_transporter-like_ATP-bd"/>
</dbReference>
<dbReference type="Gene3D" id="1.20.1560.10">
    <property type="entry name" value="ABC transporter type 1, transmembrane domain"/>
    <property type="match status" value="1"/>
</dbReference>
<keyword evidence="6 7" id="KW-0472">Membrane</keyword>
<dbReference type="SUPFAM" id="SSF90123">
    <property type="entry name" value="ABC transporter transmembrane region"/>
    <property type="match status" value="1"/>
</dbReference>
<evidence type="ECO:0000256" key="6">
    <source>
        <dbReference type="ARBA" id="ARBA00023136"/>
    </source>
</evidence>
<feature type="transmembrane region" description="Helical" evidence="7">
    <location>
        <begin position="253"/>
        <end position="278"/>
    </location>
</feature>
<feature type="transmembrane region" description="Helical" evidence="7">
    <location>
        <begin position="21"/>
        <end position="43"/>
    </location>
</feature>
<dbReference type="PROSITE" id="PS00211">
    <property type="entry name" value="ABC_TRANSPORTER_1"/>
    <property type="match status" value="1"/>
</dbReference>
<dbReference type="Gene3D" id="3.40.50.300">
    <property type="entry name" value="P-loop containing nucleotide triphosphate hydrolases"/>
    <property type="match status" value="1"/>
</dbReference>
<reference evidence="10 11" key="1">
    <citation type="submission" date="2024-07" db="EMBL/GenBank/DDBJ databases">
        <title>Novosphingobium kalidii RD2P27.</title>
        <authorList>
            <person name="Sun J.-Q."/>
        </authorList>
    </citation>
    <scope>NUCLEOTIDE SEQUENCE [LARGE SCALE GENOMIC DNA]</scope>
    <source>
        <strain evidence="10 11">RD2P27</strain>
    </source>
</reference>
<keyword evidence="11" id="KW-1185">Reference proteome</keyword>
<dbReference type="InterPro" id="IPR036640">
    <property type="entry name" value="ABC1_TM_sf"/>
</dbReference>
<dbReference type="PROSITE" id="PS50893">
    <property type="entry name" value="ABC_TRANSPORTER_2"/>
    <property type="match status" value="1"/>
</dbReference>
<dbReference type="InterPro" id="IPR039421">
    <property type="entry name" value="Type_1_exporter"/>
</dbReference>
<feature type="transmembrane region" description="Helical" evidence="7">
    <location>
        <begin position="154"/>
        <end position="173"/>
    </location>
</feature>
<evidence type="ECO:0000256" key="4">
    <source>
        <dbReference type="ARBA" id="ARBA00022840"/>
    </source>
</evidence>
<dbReference type="PANTHER" id="PTHR24221:SF248">
    <property type="entry name" value="ABC TRANSPORTER TRANSMEMBRANE REGION"/>
    <property type="match status" value="1"/>
</dbReference>
<dbReference type="NCBIfam" id="TIGR01842">
    <property type="entry name" value="type_I_sec_PrtD"/>
    <property type="match status" value="1"/>
</dbReference>
<feature type="transmembrane region" description="Helical" evidence="7">
    <location>
        <begin position="125"/>
        <end position="148"/>
    </location>
</feature>
<evidence type="ECO:0000256" key="7">
    <source>
        <dbReference type="SAM" id="Phobius"/>
    </source>
</evidence>
<dbReference type="PROSITE" id="PS50929">
    <property type="entry name" value="ABC_TM1F"/>
    <property type="match status" value="1"/>
</dbReference>
<dbReference type="InterPro" id="IPR003593">
    <property type="entry name" value="AAA+_ATPase"/>
</dbReference>
<name>A0ABV2D003_9SPHN</name>
<keyword evidence="4" id="KW-0067">ATP-binding</keyword>
<evidence type="ECO:0000313" key="10">
    <source>
        <dbReference type="EMBL" id="MET1755172.1"/>
    </source>
</evidence>
<dbReference type="InterPro" id="IPR011527">
    <property type="entry name" value="ABC1_TM_dom"/>
</dbReference>
<evidence type="ECO:0000256" key="3">
    <source>
        <dbReference type="ARBA" id="ARBA00022741"/>
    </source>
</evidence>
<dbReference type="Pfam" id="PF00664">
    <property type="entry name" value="ABC_membrane"/>
    <property type="match status" value="1"/>
</dbReference>
<dbReference type="Pfam" id="PF00005">
    <property type="entry name" value="ABC_tran"/>
    <property type="match status" value="1"/>
</dbReference>
<evidence type="ECO:0000256" key="2">
    <source>
        <dbReference type="ARBA" id="ARBA00022692"/>
    </source>
</evidence>
<dbReference type="InterPro" id="IPR027417">
    <property type="entry name" value="P-loop_NTPase"/>
</dbReference>
<comment type="caution">
    <text evidence="10">The sequence shown here is derived from an EMBL/GenBank/DDBJ whole genome shotgun (WGS) entry which is preliminary data.</text>
</comment>
<evidence type="ECO:0000259" key="9">
    <source>
        <dbReference type="PROSITE" id="PS50929"/>
    </source>
</evidence>
<dbReference type="SMART" id="SM00382">
    <property type="entry name" value="AAA"/>
    <property type="match status" value="1"/>
</dbReference>
<dbReference type="PANTHER" id="PTHR24221">
    <property type="entry name" value="ATP-BINDING CASSETTE SUB-FAMILY B"/>
    <property type="match status" value="1"/>
</dbReference>
<evidence type="ECO:0000256" key="1">
    <source>
        <dbReference type="ARBA" id="ARBA00004651"/>
    </source>
</evidence>
<comment type="subcellular location">
    <subcellularLocation>
        <location evidence="1">Cell membrane</location>
        <topology evidence="1">Multi-pass membrane protein</topology>
    </subcellularLocation>
</comment>
<organism evidence="10 11">
    <name type="scientific">Novosphingobium kalidii</name>
    <dbReference type="NCBI Taxonomy" id="3230299"/>
    <lineage>
        <taxon>Bacteria</taxon>
        <taxon>Pseudomonadati</taxon>
        <taxon>Pseudomonadota</taxon>
        <taxon>Alphaproteobacteria</taxon>
        <taxon>Sphingomonadales</taxon>
        <taxon>Sphingomonadaceae</taxon>
        <taxon>Novosphingobium</taxon>
    </lineage>
</organism>
<evidence type="ECO:0000313" key="11">
    <source>
        <dbReference type="Proteomes" id="UP001548713"/>
    </source>
</evidence>
<dbReference type="InterPro" id="IPR017871">
    <property type="entry name" value="ABC_transporter-like_CS"/>
</dbReference>
<feature type="domain" description="ABC transporter" evidence="8">
    <location>
        <begin position="330"/>
        <end position="566"/>
    </location>
</feature>
<dbReference type="RefSeq" id="WP_353983649.1">
    <property type="nucleotide sequence ID" value="NZ_JBEWLY010000013.1"/>
</dbReference>
<gene>
    <name evidence="10" type="ORF">ABVV53_06855</name>
</gene>
<dbReference type="SUPFAM" id="SSF52540">
    <property type="entry name" value="P-loop containing nucleoside triphosphate hydrolases"/>
    <property type="match status" value="1"/>
</dbReference>
<evidence type="ECO:0000256" key="5">
    <source>
        <dbReference type="ARBA" id="ARBA00022989"/>
    </source>
</evidence>
<protein>
    <submittedName>
        <fullName evidence="10">Type I secretion system permease/ATPase</fullName>
    </submittedName>
</protein>
<accession>A0ABV2D003</accession>
<sequence>MRQNTYLRQTLLRTRNALVMTAAMTAVLNVLQLGGSLYMMMIYDSVLPSQSIPTLVGLLLMVGAIYAFQGIFDVLRSRMLSDIGAAFDARIAARVHDSAFQALARDPSQAKVARSAMRDADSIRAFLASPGPAAFMDLPWALFFLLVLGLLHCWLALTALAGGLVMVGLTYLAHVRSKQPSAELARTAVERNAVAEERWRHVELLRALGMERRSLDRLLLANDAHLKAHDALSRNSGALTGASRVFRMLLQSLVLTVGALLVISGEATGGVIFASSVISARALSPIDQIIASWRPFAAARDSWTRLSTLLGRLPEQPEVQTVIPQPRNSITIEDLVVAPPGSQTAIAHVTGIKLQAGDVLGVVGPSGSGKTSLVRALVGAWPAVRGKVRFDGAAIDQYPSDTLGSYIGYLPQSVELMEGTIAQNISRFAIEHDSGKIVAAAQAAGVHDLIVSLPQGYDTSVGSEGAQLSAGQRQRVGLARALYGDPFFVALDEPNSNLDGEGEAALDRAIANVRDRGGVVVVIAHRPSALNRANLVAVMQGGRVTDYGPKADVLKKLTIASAPTPVESRTGEPQFEAVAA</sequence>
<feature type="domain" description="ABC transmembrane type-1" evidence="9">
    <location>
        <begin position="19"/>
        <end position="298"/>
    </location>
</feature>
<dbReference type="InterPro" id="IPR010128">
    <property type="entry name" value="ATPase_T1SS_PrtD-like"/>
</dbReference>
<keyword evidence="2 7" id="KW-0812">Transmembrane</keyword>
<dbReference type="Proteomes" id="UP001548713">
    <property type="component" value="Unassembled WGS sequence"/>
</dbReference>
<keyword evidence="5 7" id="KW-1133">Transmembrane helix</keyword>
<keyword evidence="3" id="KW-0547">Nucleotide-binding</keyword>
<proteinExistence type="predicted"/>
<evidence type="ECO:0000259" key="8">
    <source>
        <dbReference type="PROSITE" id="PS50893"/>
    </source>
</evidence>
<feature type="transmembrane region" description="Helical" evidence="7">
    <location>
        <begin position="55"/>
        <end position="75"/>
    </location>
</feature>